<keyword evidence="12" id="KW-0675">Receptor</keyword>
<comment type="subcellular location">
    <subcellularLocation>
        <location evidence="1 8">Cell outer membrane</location>
        <topology evidence="1 8">Multi-pass membrane protein</topology>
    </subcellularLocation>
</comment>
<dbReference type="InterPro" id="IPR012910">
    <property type="entry name" value="Plug_dom"/>
</dbReference>
<dbReference type="AlphaFoldDB" id="A0A545T8E6"/>
<proteinExistence type="inferred from homology"/>
<dbReference type="NCBIfam" id="TIGR01782">
    <property type="entry name" value="TonB-Xanth-Caul"/>
    <property type="match status" value="1"/>
</dbReference>
<name>A0A545T8E6_9GAMM</name>
<evidence type="ECO:0000256" key="5">
    <source>
        <dbReference type="ARBA" id="ARBA00023077"/>
    </source>
</evidence>
<dbReference type="OrthoDB" id="8727862at2"/>
<keyword evidence="4 8" id="KW-0812">Transmembrane</keyword>
<dbReference type="PANTHER" id="PTHR40980:SF3">
    <property type="entry name" value="TONB-DEPENDENT RECEPTOR-LIKE BETA-BARREL DOMAIN-CONTAINING PROTEIN"/>
    <property type="match status" value="1"/>
</dbReference>
<feature type="domain" description="TonB-dependent receptor-like beta-barrel" evidence="10">
    <location>
        <begin position="415"/>
        <end position="890"/>
    </location>
</feature>
<evidence type="ECO:0000256" key="4">
    <source>
        <dbReference type="ARBA" id="ARBA00022692"/>
    </source>
</evidence>
<dbReference type="Pfam" id="PF07715">
    <property type="entry name" value="Plug"/>
    <property type="match status" value="1"/>
</dbReference>
<evidence type="ECO:0000256" key="8">
    <source>
        <dbReference type="PROSITE-ProRule" id="PRU01360"/>
    </source>
</evidence>
<comment type="similarity">
    <text evidence="8 9">Belongs to the TonB-dependent receptor family.</text>
</comment>
<evidence type="ECO:0000259" key="10">
    <source>
        <dbReference type="Pfam" id="PF00593"/>
    </source>
</evidence>
<evidence type="ECO:0000259" key="11">
    <source>
        <dbReference type="Pfam" id="PF07715"/>
    </source>
</evidence>
<keyword evidence="13" id="KW-1185">Reference proteome</keyword>
<evidence type="ECO:0000256" key="7">
    <source>
        <dbReference type="ARBA" id="ARBA00023237"/>
    </source>
</evidence>
<reference evidence="12 13" key="1">
    <citation type="submission" date="2019-06" db="EMBL/GenBank/DDBJ databases">
        <title>Whole genome sequence for Cellvibrionaceae sp. R142.</title>
        <authorList>
            <person name="Wang G."/>
        </authorList>
    </citation>
    <scope>NUCLEOTIDE SEQUENCE [LARGE SCALE GENOMIC DNA]</scope>
    <source>
        <strain evidence="12 13">R142</strain>
    </source>
</reference>
<dbReference type="EMBL" id="VHSG01000018">
    <property type="protein sequence ID" value="TQV73468.1"/>
    <property type="molecule type" value="Genomic_DNA"/>
</dbReference>
<keyword evidence="2 8" id="KW-0813">Transport</keyword>
<dbReference type="Gene3D" id="2.40.170.20">
    <property type="entry name" value="TonB-dependent receptor, beta-barrel domain"/>
    <property type="match status" value="1"/>
</dbReference>
<evidence type="ECO:0000256" key="6">
    <source>
        <dbReference type="ARBA" id="ARBA00023136"/>
    </source>
</evidence>
<evidence type="ECO:0000256" key="9">
    <source>
        <dbReference type="RuleBase" id="RU003357"/>
    </source>
</evidence>
<gene>
    <name evidence="12" type="ORF">FKG94_17355</name>
</gene>
<sequence length="922" mass="101171">MISPRQRTTPNAALAGFFPARRLQLWNRLPHLPGAEEKMKKTTMTPTKLGTAIRWFNTTVLAYGSLGALAAVGTVNTAHAQPAAAAAGAAPIVEELEVIGIRGSLRRALAVKENADAVVDAINAEDIGKFPDKNVADSLQRIPGISVDRIWGEGRDIFVRGTNSEVNRTLLNGQNVASAFWWANDNPSRGFNYSILASELVSSLEVYKSPQADLDEGSIGGTVIVRTRRPMDLEPLTLRGSVEGQYSELPDEWDPQTSALLSWKNAAETFAVLGSFNRQERSVRRDGLEAFPTNTLYDVTDQNGAVTEDVYAVWGGGSAIFQQQRERDTTNLTLQWRPTSAWDAVFNYVNSDMGMDNSNQNYLFVTGGFKLANGDTVTNPVFIPTSDGRQALVGGTIENPASVGVADEPIYRDAFIESTVYDLDVTYTGDGWQAHVQTGFTEAEGGSTHDRNYWFEGNTREVINLSANTNEFSFPDIDPLDGRALALQPGSLRDWIRIMEDDEFYLQGDLEIDVNWGPVTSLKVGGKWRDHTIENNRRVGSIDIDDPAIAAEVAALAALTLDDLSSGPSPRLHGETASSGSLTRYAFLDRRKAIQQVDTLLNAGVMSYAVDQNAFYDINEEITAWYAKASFEQGELRGNIGLRAVQTDQTSKAFQDGALATVTRDYTEYLPSVNLAYNLRDDLIVRGAIATVMARPTFQNLSANLVINATTGTASGGNPLLDITTADQFEVGIEWYYDEAAIVSATYFVKDLSTFIVNRTQTEDFNGQTLTVTRPFNADGADIQGLELQLQHPLGRGFGITANYTYTDADVAREVGRLELPGNSENQANASIYYEDDRFSARLSYNYRSESFGTLVSGSQIATDDYDQWDATFTWQATNQVDIFLSAVNITNEVIYQSTSDGIPVGFYENGSRFSLGARLQY</sequence>
<evidence type="ECO:0000313" key="12">
    <source>
        <dbReference type="EMBL" id="TQV73468.1"/>
    </source>
</evidence>
<dbReference type="CDD" id="cd01347">
    <property type="entry name" value="ligand_gated_channel"/>
    <property type="match status" value="1"/>
</dbReference>
<dbReference type="SUPFAM" id="SSF56935">
    <property type="entry name" value="Porins"/>
    <property type="match status" value="1"/>
</dbReference>
<dbReference type="Proteomes" id="UP000319732">
    <property type="component" value="Unassembled WGS sequence"/>
</dbReference>
<keyword evidence="7 8" id="KW-0998">Cell outer membrane</keyword>
<dbReference type="InterPro" id="IPR037066">
    <property type="entry name" value="Plug_dom_sf"/>
</dbReference>
<dbReference type="InterPro" id="IPR000531">
    <property type="entry name" value="Beta-barrel_TonB"/>
</dbReference>
<dbReference type="InterPro" id="IPR039426">
    <property type="entry name" value="TonB-dep_rcpt-like"/>
</dbReference>
<protein>
    <submittedName>
        <fullName evidence="12">TonB-dependent receptor</fullName>
    </submittedName>
</protein>
<dbReference type="GO" id="GO:0009279">
    <property type="term" value="C:cell outer membrane"/>
    <property type="evidence" value="ECO:0007669"/>
    <property type="project" value="UniProtKB-SubCell"/>
</dbReference>
<dbReference type="InterPro" id="IPR036942">
    <property type="entry name" value="Beta-barrel_TonB_sf"/>
</dbReference>
<keyword evidence="3 8" id="KW-1134">Transmembrane beta strand</keyword>
<keyword evidence="6 8" id="KW-0472">Membrane</keyword>
<dbReference type="PROSITE" id="PS52016">
    <property type="entry name" value="TONB_DEPENDENT_REC_3"/>
    <property type="match status" value="1"/>
</dbReference>
<accession>A0A545T8E6</accession>
<organism evidence="12 13">
    <name type="scientific">Exilibacterium tricleocarpae</name>
    <dbReference type="NCBI Taxonomy" id="2591008"/>
    <lineage>
        <taxon>Bacteria</taxon>
        <taxon>Pseudomonadati</taxon>
        <taxon>Pseudomonadota</taxon>
        <taxon>Gammaproteobacteria</taxon>
        <taxon>Cellvibrionales</taxon>
        <taxon>Cellvibrionaceae</taxon>
        <taxon>Exilibacterium</taxon>
    </lineage>
</organism>
<evidence type="ECO:0000256" key="2">
    <source>
        <dbReference type="ARBA" id="ARBA00022448"/>
    </source>
</evidence>
<evidence type="ECO:0000313" key="13">
    <source>
        <dbReference type="Proteomes" id="UP000319732"/>
    </source>
</evidence>
<evidence type="ECO:0000256" key="3">
    <source>
        <dbReference type="ARBA" id="ARBA00022452"/>
    </source>
</evidence>
<keyword evidence="5 9" id="KW-0798">TonB box</keyword>
<comment type="caution">
    <text evidence="12">The sequence shown here is derived from an EMBL/GenBank/DDBJ whole genome shotgun (WGS) entry which is preliminary data.</text>
</comment>
<dbReference type="Gene3D" id="2.170.130.10">
    <property type="entry name" value="TonB-dependent receptor, plug domain"/>
    <property type="match status" value="1"/>
</dbReference>
<dbReference type="Pfam" id="PF00593">
    <property type="entry name" value="TonB_dep_Rec_b-barrel"/>
    <property type="match status" value="1"/>
</dbReference>
<feature type="domain" description="TonB-dependent receptor plug" evidence="11">
    <location>
        <begin position="113"/>
        <end position="222"/>
    </location>
</feature>
<evidence type="ECO:0000256" key="1">
    <source>
        <dbReference type="ARBA" id="ARBA00004571"/>
    </source>
</evidence>
<dbReference type="PANTHER" id="PTHR40980">
    <property type="entry name" value="PLUG DOMAIN-CONTAINING PROTEIN"/>
    <property type="match status" value="1"/>
</dbReference>
<dbReference type="InterPro" id="IPR010104">
    <property type="entry name" value="TonB_rcpt_bac"/>
</dbReference>